<protein>
    <submittedName>
        <fullName evidence="1">Uncharacterized protein</fullName>
    </submittedName>
</protein>
<proteinExistence type="predicted"/>
<gene>
    <name evidence="1" type="ORF">SAMN05192569_100516</name>
</gene>
<dbReference type="Proteomes" id="UP000198650">
    <property type="component" value="Unassembled WGS sequence"/>
</dbReference>
<organism evidence="1 2">
    <name type="scientific">Parageobacillus thermantarcticus</name>
    <dbReference type="NCBI Taxonomy" id="186116"/>
    <lineage>
        <taxon>Bacteria</taxon>
        <taxon>Bacillati</taxon>
        <taxon>Bacillota</taxon>
        <taxon>Bacilli</taxon>
        <taxon>Bacillales</taxon>
        <taxon>Anoxybacillaceae</taxon>
        <taxon>Parageobacillus</taxon>
    </lineage>
</organism>
<keyword evidence="2" id="KW-1185">Reference proteome</keyword>
<dbReference type="AlphaFoldDB" id="A0A1I0STS9"/>
<evidence type="ECO:0000313" key="1">
    <source>
        <dbReference type="EMBL" id="SFA42909.1"/>
    </source>
</evidence>
<reference evidence="2" key="1">
    <citation type="submission" date="2016-10" db="EMBL/GenBank/DDBJ databases">
        <authorList>
            <person name="Varghese N."/>
            <person name="Submissions S."/>
        </authorList>
    </citation>
    <scope>NUCLEOTIDE SEQUENCE [LARGE SCALE GENOMIC DNA]</scope>
    <source>
        <strain evidence="2">M1</strain>
    </source>
</reference>
<sequence>MNGVNFQQLKKLDKSNVFVSNLLNKIRLFLENSIDRVEVAGSSPVGITKVRSLKSLRIKGFKLFVFYSRHSK</sequence>
<evidence type="ECO:0000313" key="2">
    <source>
        <dbReference type="Proteomes" id="UP000198650"/>
    </source>
</evidence>
<name>A0A1I0STS9_9BACL</name>
<accession>A0A1I0STS9</accession>
<dbReference type="EMBL" id="FOJS01000005">
    <property type="protein sequence ID" value="SFA42909.1"/>
    <property type="molecule type" value="Genomic_DNA"/>
</dbReference>